<sequence>MLSLDDPHWNELTHAFGEAADISALLLQLEHLPAAKEDAEPWFSLWSALAHQGDVYSASFAAVPHIVEALARDPVKADATYFQFPAWVECCRVRRRMEVPTELVQAYESALARLPFLVAEASRRSWEDDGFMQCALAAIAAAKGQTLVAEAVLELDQNVAQPFLDWFRESWDG</sequence>
<keyword evidence="2" id="KW-1185">Reference proteome</keyword>
<dbReference type="Proteomes" id="UP001620397">
    <property type="component" value="Unassembled WGS sequence"/>
</dbReference>
<gene>
    <name evidence="1" type="ORF">ISP14_13630</name>
</gene>
<evidence type="ECO:0000313" key="2">
    <source>
        <dbReference type="Proteomes" id="UP001620397"/>
    </source>
</evidence>
<proteinExistence type="predicted"/>
<name>A0ABW8KL33_9GAMM</name>
<comment type="caution">
    <text evidence="1">The sequence shown here is derived from an EMBL/GenBank/DDBJ whole genome shotgun (WGS) entry which is preliminary data.</text>
</comment>
<evidence type="ECO:0000313" key="1">
    <source>
        <dbReference type="EMBL" id="MFK2931833.1"/>
    </source>
</evidence>
<accession>A0ABW8KL33</accession>
<protein>
    <submittedName>
        <fullName evidence="1">Uncharacterized protein</fullName>
    </submittedName>
</protein>
<dbReference type="EMBL" id="JADIKL010000007">
    <property type="protein sequence ID" value="MFK2931833.1"/>
    <property type="molecule type" value="Genomic_DNA"/>
</dbReference>
<reference evidence="1 2" key="1">
    <citation type="submission" date="2020-10" db="EMBL/GenBank/DDBJ databases">
        <title>Phylogeny of dyella-like bacteria.</title>
        <authorList>
            <person name="Fu J."/>
        </authorList>
    </citation>
    <scope>NUCLEOTIDE SEQUENCE [LARGE SCALE GENOMIC DNA]</scope>
    <source>
        <strain evidence="1 2">DKC-1</strain>
    </source>
</reference>
<dbReference type="RefSeq" id="WP_404540861.1">
    <property type="nucleotide sequence ID" value="NZ_JADIKL010000007.1"/>
</dbReference>
<organism evidence="1 2">
    <name type="scientific">Dyella agri</name>
    <dbReference type="NCBI Taxonomy" id="1926869"/>
    <lineage>
        <taxon>Bacteria</taxon>
        <taxon>Pseudomonadati</taxon>
        <taxon>Pseudomonadota</taxon>
        <taxon>Gammaproteobacteria</taxon>
        <taxon>Lysobacterales</taxon>
        <taxon>Rhodanobacteraceae</taxon>
        <taxon>Dyella</taxon>
    </lineage>
</organism>